<sequence>MYWLENCYLWIILKFRARSCQYTGIQGTITPLSETPEPPSGSDLKYDRHRNHPVQTSWILSESRERIVSYEIGGANQSPKMLDSEINLPDSNDMAAGNGCSTAGRAEGLEKDCDEDSLPDLLTKKVCCSMPTTSDRQLLLQAALHQAERDLDDYMEEERLNSDDDMELDRQSNGDGDSSASSDTSSTSSSSSSGSSDSDASMASRAGSISDDNEDEVYAARMSANGELLKAIADTRVLNPHKVTKSSQLHLVLVDFKADDSKRFRRNLRVSPETFDALVLRIEQQQQGSSLNRIGLNRFEPTWFEP</sequence>
<evidence type="ECO:0000313" key="3">
    <source>
        <dbReference type="Proteomes" id="UP001218218"/>
    </source>
</evidence>
<comment type="caution">
    <text evidence="2">The sequence shown here is derived from an EMBL/GenBank/DDBJ whole genome shotgun (WGS) entry which is preliminary data.</text>
</comment>
<evidence type="ECO:0000256" key="1">
    <source>
        <dbReference type="SAM" id="MobiDB-lite"/>
    </source>
</evidence>
<name>A0AAD6ZCS5_9AGAR</name>
<feature type="compositionally biased region" description="Basic and acidic residues" evidence="1">
    <location>
        <begin position="162"/>
        <end position="172"/>
    </location>
</feature>
<proteinExistence type="predicted"/>
<accession>A0AAD6ZCS5</accession>
<feature type="region of interest" description="Disordered" evidence="1">
    <location>
        <begin position="162"/>
        <end position="214"/>
    </location>
</feature>
<evidence type="ECO:0000313" key="2">
    <source>
        <dbReference type="EMBL" id="KAJ7315806.1"/>
    </source>
</evidence>
<keyword evidence="3" id="KW-1185">Reference proteome</keyword>
<dbReference type="EMBL" id="JARIHO010000060">
    <property type="protein sequence ID" value="KAJ7315806.1"/>
    <property type="molecule type" value="Genomic_DNA"/>
</dbReference>
<protein>
    <submittedName>
        <fullName evidence="2">Uncharacterized protein</fullName>
    </submittedName>
</protein>
<gene>
    <name evidence="2" type="ORF">DFH08DRAFT_820379</name>
</gene>
<organism evidence="2 3">
    <name type="scientific">Mycena albidolilacea</name>
    <dbReference type="NCBI Taxonomy" id="1033008"/>
    <lineage>
        <taxon>Eukaryota</taxon>
        <taxon>Fungi</taxon>
        <taxon>Dikarya</taxon>
        <taxon>Basidiomycota</taxon>
        <taxon>Agaricomycotina</taxon>
        <taxon>Agaricomycetes</taxon>
        <taxon>Agaricomycetidae</taxon>
        <taxon>Agaricales</taxon>
        <taxon>Marasmiineae</taxon>
        <taxon>Mycenaceae</taxon>
        <taxon>Mycena</taxon>
    </lineage>
</organism>
<dbReference type="AlphaFoldDB" id="A0AAD6ZCS5"/>
<reference evidence="2" key="1">
    <citation type="submission" date="2023-03" db="EMBL/GenBank/DDBJ databases">
        <title>Massive genome expansion in bonnet fungi (Mycena s.s.) driven by repeated elements and novel gene families across ecological guilds.</title>
        <authorList>
            <consortium name="Lawrence Berkeley National Laboratory"/>
            <person name="Harder C.B."/>
            <person name="Miyauchi S."/>
            <person name="Viragh M."/>
            <person name="Kuo A."/>
            <person name="Thoen E."/>
            <person name="Andreopoulos B."/>
            <person name="Lu D."/>
            <person name="Skrede I."/>
            <person name="Drula E."/>
            <person name="Henrissat B."/>
            <person name="Morin E."/>
            <person name="Kohler A."/>
            <person name="Barry K."/>
            <person name="LaButti K."/>
            <person name="Morin E."/>
            <person name="Salamov A."/>
            <person name="Lipzen A."/>
            <person name="Mereny Z."/>
            <person name="Hegedus B."/>
            <person name="Baldrian P."/>
            <person name="Stursova M."/>
            <person name="Weitz H."/>
            <person name="Taylor A."/>
            <person name="Grigoriev I.V."/>
            <person name="Nagy L.G."/>
            <person name="Martin F."/>
            <person name="Kauserud H."/>
        </authorList>
    </citation>
    <scope>NUCLEOTIDE SEQUENCE</scope>
    <source>
        <strain evidence="2">CBHHK002</strain>
    </source>
</reference>
<dbReference type="Proteomes" id="UP001218218">
    <property type="component" value="Unassembled WGS sequence"/>
</dbReference>
<feature type="compositionally biased region" description="Low complexity" evidence="1">
    <location>
        <begin position="173"/>
        <end position="208"/>
    </location>
</feature>